<comment type="pathway">
    <text evidence="5">Carbohydrate metabolism; tricarboxylic acid cycle; succinate from succinyl-CoA (ligase route): step 1/1.</text>
</comment>
<feature type="binding site" evidence="5">
    <location>
        <position position="43"/>
    </location>
    <ligand>
        <name>CoA</name>
        <dbReference type="ChEBI" id="CHEBI:57287"/>
    </ligand>
</feature>
<dbReference type="GO" id="GO:0004775">
    <property type="term" value="F:succinate-CoA ligase (ADP-forming) activity"/>
    <property type="evidence" value="ECO:0007669"/>
    <property type="project" value="UniProtKB-UniRule"/>
</dbReference>
<dbReference type="GO" id="GO:0006099">
    <property type="term" value="P:tricarboxylic acid cycle"/>
    <property type="evidence" value="ECO:0007669"/>
    <property type="project" value="UniProtKB-UniRule"/>
</dbReference>
<dbReference type="SMART" id="SM00881">
    <property type="entry name" value="CoA_binding"/>
    <property type="match status" value="1"/>
</dbReference>
<dbReference type="InterPro" id="IPR016102">
    <property type="entry name" value="Succinyl-CoA_synth-like"/>
</dbReference>
<dbReference type="InterPro" id="IPR003781">
    <property type="entry name" value="CoA-bd"/>
</dbReference>
<evidence type="ECO:0000256" key="3">
    <source>
        <dbReference type="ARBA" id="ARBA00022741"/>
    </source>
</evidence>
<name>A0A662DC50_UNCAE</name>
<dbReference type="PANTHER" id="PTHR11117">
    <property type="entry name" value="SUCCINYL-COA LIGASE SUBUNIT ALPHA"/>
    <property type="match status" value="1"/>
</dbReference>
<comment type="subunit">
    <text evidence="5">Heterotetramer of two alpha and two beta subunits.</text>
</comment>
<keyword evidence="1 5" id="KW-0816">Tricarboxylic acid cycle</keyword>
<proteinExistence type="inferred from homology"/>
<dbReference type="GO" id="GO:0004776">
    <property type="term" value="F:succinate-CoA ligase (GDP-forming) activity"/>
    <property type="evidence" value="ECO:0007669"/>
    <property type="project" value="TreeGrafter"/>
</dbReference>
<dbReference type="PANTHER" id="PTHR11117:SF2">
    <property type="entry name" value="SUCCINATE--COA LIGASE [ADP_GDP-FORMING] SUBUNIT ALPHA, MITOCHONDRIAL"/>
    <property type="match status" value="1"/>
</dbReference>
<dbReference type="InterPro" id="IPR036291">
    <property type="entry name" value="NAD(P)-bd_dom_sf"/>
</dbReference>
<dbReference type="GO" id="GO:0000166">
    <property type="term" value="F:nucleotide binding"/>
    <property type="evidence" value="ECO:0007669"/>
    <property type="project" value="UniProtKB-KW"/>
</dbReference>
<comment type="catalytic activity">
    <reaction evidence="5">
        <text>GTP + succinate + CoA = succinyl-CoA + GDP + phosphate</text>
        <dbReference type="Rhea" id="RHEA:22120"/>
        <dbReference type="ChEBI" id="CHEBI:30031"/>
        <dbReference type="ChEBI" id="CHEBI:37565"/>
        <dbReference type="ChEBI" id="CHEBI:43474"/>
        <dbReference type="ChEBI" id="CHEBI:57287"/>
        <dbReference type="ChEBI" id="CHEBI:57292"/>
        <dbReference type="ChEBI" id="CHEBI:58189"/>
    </reaction>
</comment>
<dbReference type="Gene3D" id="3.40.50.261">
    <property type="entry name" value="Succinyl-CoA synthetase domains"/>
    <property type="match status" value="1"/>
</dbReference>
<dbReference type="Proteomes" id="UP000280417">
    <property type="component" value="Unassembled WGS sequence"/>
</dbReference>
<evidence type="ECO:0000256" key="5">
    <source>
        <dbReference type="HAMAP-Rule" id="MF_01988"/>
    </source>
</evidence>
<accession>A0A662DC50</accession>
<dbReference type="SUPFAM" id="SSF52210">
    <property type="entry name" value="Succinyl-CoA synthetase domains"/>
    <property type="match status" value="1"/>
</dbReference>
<comment type="caution">
    <text evidence="8">The sequence shown here is derived from an EMBL/GenBank/DDBJ whole genome shotgun (WGS) entry which is preliminary data.</text>
</comment>
<feature type="active site" description="Tele-phosphohistidine intermediate" evidence="5 6">
    <location>
        <position position="248"/>
    </location>
</feature>
<dbReference type="AlphaFoldDB" id="A0A662DC50"/>
<evidence type="ECO:0000256" key="4">
    <source>
        <dbReference type="ARBA" id="ARBA00060724"/>
    </source>
</evidence>
<sequence length="292" mass="30886">MAILVDEDTRVLVQGITGRIGSIQTRLMLDYGTKIVAGVTPGKGGQEVWGVPVYDSVKEAKEKHNINTSVIFVPARFVKESCFEAIDAGIKLVVLVTEHTPVYDTMQIKAHAEANEAVVIGPTTPGIISPAHGVKVGILPGNMFCPGSVGVISRSGTLTYEIAANLCDAGIGQSSAVGMGADPVVCTNLVALLKLFNEDDETKVVVIVGEVGGVQEEVAAQFIKEEMSKPVVAYIAGRYVPPGKRMGHAGAIVERGRGSAESKIKALREANVRVADMPEEVVQLVKEALKEI</sequence>
<dbReference type="GO" id="GO:0009361">
    <property type="term" value="C:succinate-CoA ligase complex (ADP-forming)"/>
    <property type="evidence" value="ECO:0007669"/>
    <property type="project" value="TreeGrafter"/>
</dbReference>
<feature type="binding site" evidence="5">
    <location>
        <begin position="17"/>
        <end position="20"/>
    </location>
    <ligand>
        <name>CoA</name>
        <dbReference type="ChEBI" id="CHEBI:57287"/>
    </ligand>
</feature>
<dbReference type="UniPathway" id="UPA00223">
    <property type="reaction ID" value="UER00999"/>
</dbReference>
<evidence type="ECO:0000256" key="1">
    <source>
        <dbReference type="ARBA" id="ARBA00022532"/>
    </source>
</evidence>
<evidence type="ECO:0000256" key="2">
    <source>
        <dbReference type="ARBA" id="ARBA00022598"/>
    </source>
</evidence>
<feature type="binding site" evidence="5">
    <location>
        <begin position="96"/>
        <end position="98"/>
    </location>
    <ligand>
        <name>CoA</name>
        <dbReference type="ChEBI" id="CHEBI:57287"/>
    </ligand>
</feature>
<dbReference type="Gene3D" id="3.40.50.720">
    <property type="entry name" value="NAD(P)-binding Rossmann-like Domain"/>
    <property type="match status" value="1"/>
</dbReference>
<feature type="binding site" evidence="5">
    <location>
        <position position="160"/>
    </location>
    <ligand>
        <name>substrate</name>
        <note>ligand shared with subunit beta</note>
    </ligand>
</feature>
<protein>
    <recommendedName>
        <fullName evidence="5">Succinate--CoA ligase [ADP-forming] subunit alpha</fullName>
        <ecNumber evidence="5">6.2.1.5</ecNumber>
    </recommendedName>
    <alternativeName>
        <fullName evidence="5">Succinyl-CoA synthetase subunit alpha</fullName>
        <shortName evidence="5">SCS-alpha</shortName>
    </alternativeName>
</protein>
<evidence type="ECO:0000256" key="6">
    <source>
        <dbReference type="PIRSR" id="PIRSR001553-1"/>
    </source>
</evidence>
<gene>
    <name evidence="5" type="primary">sucD</name>
    <name evidence="8" type="ORF">DRJ04_06235</name>
</gene>
<dbReference type="InterPro" id="IPR005811">
    <property type="entry name" value="SUCC_ACL_C"/>
</dbReference>
<dbReference type="FunFam" id="3.40.50.261:FF:000006">
    <property type="entry name" value="Succinate--CoA ligase [ADP-forming] subunit alpha"/>
    <property type="match status" value="1"/>
</dbReference>
<dbReference type="NCBIfam" id="NF004230">
    <property type="entry name" value="PRK05678.1"/>
    <property type="match status" value="1"/>
</dbReference>
<dbReference type="SUPFAM" id="SSF51735">
    <property type="entry name" value="NAD(P)-binding Rossmann-fold domains"/>
    <property type="match status" value="1"/>
</dbReference>
<feature type="domain" description="CoA-binding" evidence="7">
    <location>
        <begin position="4"/>
        <end position="100"/>
    </location>
</feature>
<comment type="similarity">
    <text evidence="4 5">Belongs to the succinate/malate CoA ligase alpha subunit family.</text>
</comment>
<evidence type="ECO:0000259" key="7">
    <source>
        <dbReference type="SMART" id="SM00881"/>
    </source>
</evidence>
<dbReference type="FunFam" id="3.40.50.720:FF:000277">
    <property type="entry name" value="Succinate--CoA ligase [ADP-forming] subunit alpha"/>
    <property type="match status" value="1"/>
</dbReference>
<comment type="function">
    <text evidence="5">Succinyl-CoA synthetase functions in the citric acid cycle (TCA), coupling the hydrolysis of succinyl-CoA to the synthesis of either ATP or GTP and thus represents the only step of substrate-level phosphorylation in the TCA. The alpha subunit of the enzyme binds the substrates coenzyme A and phosphate, while succinate binding and nucleotide specificity is provided by the beta subunit.</text>
</comment>
<dbReference type="EC" id="6.2.1.5" evidence="5"/>
<dbReference type="EMBL" id="QMQA01000167">
    <property type="protein sequence ID" value="RLE12408.1"/>
    <property type="molecule type" value="Genomic_DNA"/>
</dbReference>
<dbReference type="PIRSF" id="PIRSF001553">
    <property type="entry name" value="SucCS_alpha"/>
    <property type="match status" value="1"/>
</dbReference>
<dbReference type="InterPro" id="IPR005810">
    <property type="entry name" value="CoA_lig_alpha"/>
</dbReference>
<keyword evidence="2 5" id="KW-0436">Ligase</keyword>
<dbReference type="Pfam" id="PF02629">
    <property type="entry name" value="CoA_binding"/>
    <property type="match status" value="1"/>
</dbReference>
<evidence type="ECO:0000313" key="8">
    <source>
        <dbReference type="EMBL" id="RLE12408.1"/>
    </source>
</evidence>
<dbReference type="NCBIfam" id="TIGR01019">
    <property type="entry name" value="sucCoAalpha"/>
    <property type="match status" value="1"/>
</dbReference>
<dbReference type="PRINTS" id="PR01798">
    <property type="entry name" value="SCOASYNTHASE"/>
</dbReference>
<evidence type="ECO:0000313" key="9">
    <source>
        <dbReference type="Proteomes" id="UP000280417"/>
    </source>
</evidence>
<dbReference type="Pfam" id="PF00549">
    <property type="entry name" value="Ligase_CoA"/>
    <property type="match status" value="1"/>
</dbReference>
<reference evidence="8 9" key="1">
    <citation type="submission" date="2018-06" db="EMBL/GenBank/DDBJ databases">
        <title>Extensive metabolic versatility and redundancy in microbially diverse, dynamic hydrothermal sediments.</title>
        <authorList>
            <person name="Dombrowski N."/>
            <person name="Teske A."/>
            <person name="Baker B.J."/>
        </authorList>
    </citation>
    <scope>NUCLEOTIDE SEQUENCE [LARGE SCALE GENOMIC DNA]</scope>
    <source>
        <strain evidence="8">B3_G15</strain>
    </source>
</reference>
<keyword evidence="3 5" id="KW-0547">Nucleotide-binding</keyword>
<organism evidence="8 9">
    <name type="scientific">Aerophobetes bacterium</name>
    <dbReference type="NCBI Taxonomy" id="2030807"/>
    <lineage>
        <taxon>Bacteria</taxon>
        <taxon>Candidatus Aerophobota</taxon>
    </lineage>
</organism>
<dbReference type="HAMAP" id="MF_01988">
    <property type="entry name" value="Succ_CoA_alpha"/>
    <property type="match status" value="1"/>
</dbReference>
<comment type="catalytic activity">
    <reaction evidence="5">
        <text>succinate + ATP + CoA = succinyl-CoA + ADP + phosphate</text>
        <dbReference type="Rhea" id="RHEA:17661"/>
        <dbReference type="ChEBI" id="CHEBI:30031"/>
        <dbReference type="ChEBI" id="CHEBI:30616"/>
        <dbReference type="ChEBI" id="CHEBI:43474"/>
        <dbReference type="ChEBI" id="CHEBI:57287"/>
        <dbReference type="ChEBI" id="CHEBI:57292"/>
        <dbReference type="ChEBI" id="CHEBI:456216"/>
        <dbReference type="EC" id="6.2.1.5"/>
    </reaction>
</comment>